<keyword evidence="4" id="KW-1185">Reference proteome</keyword>
<name>I7M0M7_TETTS</name>
<dbReference type="Gene3D" id="2.10.220.10">
    <property type="entry name" value="Hormone Receptor, Insulin-like Growth Factor Receptor 1, Chain A, domain 2"/>
    <property type="match status" value="2"/>
</dbReference>
<gene>
    <name evidence="3" type="ORF">TTHERM_00559770</name>
</gene>
<accession>I7M0M7</accession>
<proteinExistence type="predicted"/>
<dbReference type="eggNOG" id="KOG3525">
    <property type="taxonomic scope" value="Eukaryota"/>
</dbReference>
<dbReference type="GeneID" id="7826524"/>
<dbReference type="RefSeq" id="XP_001010131.2">
    <property type="nucleotide sequence ID" value="XM_001010131.2"/>
</dbReference>
<dbReference type="Proteomes" id="UP000009168">
    <property type="component" value="Unassembled WGS sequence"/>
</dbReference>
<organism evidence="3 4">
    <name type="scientific">Tetrahymena thermophila (strain SB210)</name>
    <dbReference type="NCBI Taxonomy" id="312017"/>
    <lineage>
        <taxon>Eukaryota</taxon>
        <taxon>Sar</taxon>
        <taxon>Alveolata</taxon>
        <taxon>Ciliophora</taxon>
        <taxon>Intramacronucleata</taxon>
        <taxon>Oligohymenophorea</taxon>
        <taxon>Hymenostomatida</taxon>
        <taxon>Tetrahymenina</taxon>
        <taxon>Tetrahymenidae</taxon>
        <taxon>Tetrahymena</taxon>
    </lineage>
</organism>
<dbReference type="InParanoid" id="I7M0M7"/>
<feature type="chain" id="PRO_5003712111" evidence="2">
    <location>
        <begin position="20"/>
        <end position="652"/>
    </location>
</feature>
<feature type="transmembrane region" description="Helical" evidence="1">
    <location>
        <begin position="576"/>
        <end position="600"/>
    </location>
</feature>
<dbReference type="InterPro" id="IPR009030">
    <property type="entry name" value="Growth_fac_rcpt_cys_sf"/>
</dbReference>
<sequence>MICLNALIIVFFLLKLSFQVDYICDMNQPTNVYCDQNQICQDCLNADCLYCKSDLNTCTQCVSKFLFNGICSNNQPIGTFCDKSTKICTKCSVDSCNQCIDDIQVCQKCDQSSTKPYLYQNSCLNSTPDYVQCDSQNICTNKPPTYCTENCQTCDYKQKICLQCSNTYLKVISQSSSLPTCQSNCPSNSSQQNQECYVCPQFCTSCDSQFQCLSCQYGYSLQSGVCSLCKGLAQGSNPSSQKCEPCQITNCQNCTVDSSKCNMCSSNYYLVNNKCQTSHPVGYFCDSQNVCFKCNGDCNTCDEQRNCNTCSDGCIQCLDSNTCTACGDDFLLDSHRCTCKKGYYNSIKKICQNCEDLNSKEDCNQQNINYCFFFEEESKCVNIQNQILYCDQNNKCYLKQPKKTYCVKGQNSINQFNQQNCFQCDQSCEGCTEKSNKDCLNCSEGYIQSNNSCVQQFKVYDSVTFTEDKVKEVAQQVSTSSQASTISTVALNSIANVFSSSSFSIVTSGLSCQKLSYLTIVDCNLPSPVFQPLNAQKDQIPTQSFKFLNFLNYFIPKDSIYYYDIKFENINLSYNIVFNSGSAISVFLICFSLIAIFFILTEKISNQKVQSISKTIYNSIFSGLTISYLQLAMSIFIIGINVQNLRSPLQFF</sequence>
<evidence type="ECO:0000256" key="1">
    <source>
        <dbReference type="SAM" id="Phobius"/>
    </source>
</evidence>
<dbReference type="EMBL" id="GG662808">
    <property type="protein sequence ID" value="EAR89886.2"/>
    <property type="molecule type" value="Genomic_DNA"/>
</dbReference>
<dbReference type="AlphaFoldDB" id="I7M0M7"/>
<keyword evidence="1 3" id="KW-0812">Transmembrane</keyword>
<feature type="transmembrane region" description="Helical" evidence="1">
    <location>
        <begin position="620"/>
        <end position="642"/>
    </location>
</feature>
<protein>
    <submittedName>
        <fullName evidence="3">Transmembrane protein, putative</fullName>
    </submittedName>
</protein>
<dbReference type="CDD" id="cd00064">
    <property type="entry name" value="FU"/>
    <property type="match status" value="1"/>
</dbReference>
<feature type="signal peptide" evidence="2">
    <location>
        <begin position="1"/>
        <end position="19"/>
    </location>
</feature>
<keyword evidence="2" id="KW-0732">Signal</keyword>
<reference evidence="4" key="1">
    <citation type="journal article" date="2006" name="PLoS Biol.">
        <title>Macronuclear genome sequence of the ciliate Tetrahymena thermophila, a model eukaryote.</title>
        <authorList>
            <person name="Eisen J.A."/>
            <person name="Coyne R.S."/>
            <person name="Wu M."/>
            <person name="Wu D."/>
            <person name="Thiagarajan M."/>
            <person name="Wortman J.R."/>
            <person name="Badger J.H."/>
            <person name="Ren Q."/>
            <person name="Amedeo P."/>
            <person name="Jones K.M."/>
            <person name="Tallon L.J."/>
            <person name="Delcher A.L."/>
            <person name="Salzberg S.L."/>
            <person name="Silva J.C."/>
            <person name="Haas B.J."/>
            <person name="Majoros W.H."/>
            <person name="Farzad M."/>
            <person name="Carlton J.M."/>
            <person name="Smith R.K. Jr."/>
            <person name="Garg J."/>
            <person name="Pearlman R.E."/>
            <person name="Karrer K.M."/>
            <person name="Sun L."/>
            <person name="Manning G."/>
            <person name="Elde N.C."/>
            <person name="Turkewitz A.P."/>
            <person name="Asai D.J."/>
            <person name="Wilkes D.E."/>
            <person name="Wang Y."/>
            <person name="Cai H."/>
            <person name="Collins K."/>
            <person name="Stewart B.A."/>
            <person name="Lee S.R."/>
            <person name="Wilamowska K."/>
            <person name="Weinberg Z."/>
            <person name="Ruzzo W.L."/>
            <person name="Wloga D."/>
            <person name="Gaertig J."/>
            <person name="Frankel J."/>
            <person name="Tsao C.-C."/>
            <person name="Gorovsky M.A."/>
            <person name="Keeling P.J."/>
            <person name="Waller R.F."/>
            <person name="Patron N.J."/>
            <person name="Cherry J.M."/>
            <person name="Stover N.A."/>
            <person name="Krieger C.J."/>
            <person name="del Toro C."/>
            <person name="Ryder H.F."/>
            <person name="Williamson S.C."/>
            <person name="Barbeau R.A."/>
            <person name="Hamilton E.P."/>
            <person name="Orias E."/>
        </authorList>
    </citation>
    <scope>NUCLEOTIDE SEQUENCE [LARGE SCALE GENOMIC DNA]</scope>
    <source>
        <strain evidence="4">SB210</strain>
    </source>
</reference>
<dbReference type="SMART" id="SM00261">
    <property type="entry name" value="FU"/>
    <property type="match status" value="6"/>
</dbReference>
<dbReference type="KEGG" id="tet:TTHERM_00559770"/>
<evidence type="ECO:0000313" key="3">
    <source>
        <dbReference type="EMBL" id="EAR89886.2"/>
    </source>
</evidence>
<evidence type="ECO:0000313" key="4">
    <source>
        <dbReference type="Proteomes" id="UP000009168"/>
    </source>
</evidence>
<keyword evidence="1" id="KW-0472">Membrane</keyword>
<dbReference type="OrthoDB" id="25879at2759"/>
<evidence type="ECO:0000256" key="2">
    <source>
        <dbReference type="SAM" id="SignalP"/>
    </source>
</evidence>
<keyword evidence="1" id="KW-1133">Transmembrane helix</keyword>
<dbReference type="SUPFAM" id="SSF57184">
    <property type="entry name" value="Growth factor receptor domain"/>
    <property type="match status" value="3"/>
</dbReference>
<dbReference type="InterPro" id="IPR006212">
    <property type="entry name" value="Furin_repeat"/>
</dbReference>